<comment type="caution">
    <text evidence="3">The sequence shown here is derived from an EMBL/GenBank/DDBJ whole genome shotgun (WGS) entry which is preliminary data.</text>
</comment>
<dbReference type="EMBL" id="JBHSJH010000002">
    <property type="protein sequence ID" value="MFC4892552.1"/>
    <property type="molecule type" value="Genomic_DNA"/>
</dbReference>
<evidence type="ECO:0000313" key="4">
    <source>
        <dbReference type="Proteomes" id="UP001595926"/>
    </source>
</evidence>
<name>A0ABV9TCN0_9GAMM</name>
<sequence>MTDSLNNALNLLLNLDPQIPFALSKLENKSLSIYITDLDIITTFTINNKKVTASNLKSPNVISGKLAYIVELLFNKNLQELLIDKKLDYQGSLSELKQFYSFFSSIDIDVIYRISSVTNPIFANAIEIPFKKAKNFIKVSKNESITDIKEYLTEEKKYLISKNEINIFYREVQKLKQATDRLEAKLKLLKGSAND</sequence>
<evidence type="ECO:0000259" key="2">
    <source>
        <dbReference type="Pfam" id="PF02036"/>
    </source>
</evidence>
<protein>
    <submittedName>
        <fullName evidence="3">SCP2 domain-containing protein</fullName>
    </submittedName>
</protein>
<feature type="domain" description="SCP2" evidence="2">
    <location>
        <begin position="9"/>
        <end position="100"/>
    </location>
</feature>
<keyword evidence="4" id="KW-1185">Reference proteome</keyword>
<organism evidence="3 4">
    <name type="scientific">Pseudofrancisella aestuarii</name>
    <dbReference type="NCBI Taxonomy" id="2670347"/>
    <lineage>
        <taxon>Bacteria</taxon>
        <taxon>Pseudomonadati</taxon>
        <taxon>Pseudomonadota</taxon>
        <taxon>Gammaproteobacteria</taxon>
        <taxon>Thiotrichales</taxon>
        <taxon>Francisellaceae</taxon>
        <taxon>Pseudofrancisella</taxon>
    </lineage>
</organism>
<dbReference type="PANTHER" id="PTHR38693">
    <property type="entry name" value="UBIQUINONE BIOSYNTHESIS PROTEIN UBIJ"/>
    <property type="match status" value="1"/>
</dbReference>
<dbReference type="InterPro" id="IPR003033">
    <property type="entry name" value="SCP2_sterol-bd_dom"/>
</dbReference>
<evidence type="ECO:0000313" key="3">
    <source>
        <dbReference type="EMBL" id="MFC4892552.1"/>
    </source>
</evidence>
<gene>
    <name evidence="3" type="ORF">ACFPDQ_05765</name>
</gene>
<reference evidence="4" key="1">
    <citation type="journal article" date="2019" name="Int. J. Syst. Evol. Microbiol.">
        <title>The Global Catalogue of Microorganisms (GCM) 10K type strain sequencing project: providing services to taxonomists for standard genome sequencing and annotation.</title>
        <authorList>
            <consortium name="The Broad Institute Genomics Platform"/>
            <consortium name="The Broad Institute Genome Sequencing Center for Infectious Disease"/>
            <person name="Wu L."/>
            <person name="Ma J."/>
        </authorList>
    </citation>
    <scope>NUCLEOTIDE SEQUENCE [LARGE SCALE GENOMIC DNA]</scope>
    <source>
        <strain evidence="4">CGMCC 1.13718</strain>
    </source>
</reference>
<dbReference type="Proteomes" id="UP001595926">
    <property type="component" value="Unassembled WGS sequence"/>
</dbReference>
<dbReference type="Pfam" id="PF02036">
    <property type="entry name" value="SCP2"/>
    <property type="match status" value="1"/>
</dbReference>
<accession>A0ABV9TCN0</accession>
<dbReference type="InterPro" id="IPR038989">
    <property type="entry name" value="UbiJ"/>
</dbReference>
<proteinExistence type="predicted"/>
<dbReference type="PANTHER" id="PTHR38693:SF1">
    <property type="entry name" value="UBIQUINONE BIOSYNTHESIS ACCESSORY FACTOR UBIJ"/>
    <property type="match status" value="1"/>
</dbReference>
<feature type="coiled-coil region" evidence="1">
    <location>
        <begin position="165"/>
        <end position="192"/>
    </location>
</feature>
<evidence type="ECO:0000256" key="1">
    <source>
        <dbReference type="SAM" id="Coils"/>
    </source>
</evidence>
<dbReference type="RefSeq" id="WP_119329928.1">
    <property type="nucleotide sequence ID" value="NZ_JBHSJH010000002.1"/>
</dbReference>
<keyword evidence="1" id="KW-0175">Coiled coil</keyword>